<evidence type="ECO:0000313" key="2">
    <source>
        <dbReference type="Proteomes" id="UP001165085"/>
    </source>
</evidence>
<dbReference type="AlphaFoldDB" id="A0A9W7F3A8"/>
<dbReference type="OrthoDB" id="194052at2759"/>
<sequence>MSAVPLSPRADQHALNLKVSMILCCSGPLSSSSTSSGSDSLDVQIKLYALSSVLVYRVQFWLIEYSTNQHPNSDLISQHSVGSASIVYVCRVDRSSYERLVEADYNLKYRESGARRIVLILKGGGGEGGDLREEEERRSVEEEVRRLCRDRGMIAIEVEEGENVLDKVFSRLVGLLEIGERGLMRDPAFLLGKNVDLGGYLLESDDFINTLFTSPS</sequence>
<accession>A0A9W7F3A8</accession>
<gene>
    <name evidence="1" type="ORF">TrST_g8131</name>
</gene>
<keyword evidence="2" id="KW-1185">Reference proteome</keyword>
<protein>
    <submittedName>
        <fullName evidence="1">Uncharacterized protein</fullName>
    </submittedName>
</protein>
<name>A0A9W7F3A8_9STRA</name>
<dbReference type="Proteomes" id="UP001165085">
    <property type="component" value="Unassembled WGS sequence"/>
</dbReference>
<organism evidence="1 2">
    <name type="scientific">Triparma strigata</name>
    <dbReference type="NCBI Taxonomy" id="1606541"/>
    <lineage>
        <taxon>Eukaryota</taxon>
        <taxon>Sar</taxon>
        <taxon>Stramenopiles</taxon>
        <taxon>Ochrophyta</taxon>
        <taxon>Bolidophyceae</taxon>
        <taxon>Parmales</taxon>
        <taxon>Triparmaceae</taxon>
        <taxon>Triparma</taxon>
    </lineage>
</organism>
<reference evidence="2" key="1">
    <citation type="journal article" date="2023" name="Commun. Biol.">
        <title>Genome analysis of Parmales, the sister group of diatoms, reveals the evolutionary specialization of diatoms from phago-mixotrophs to photoautotrophs.</title>
        <authorList>
            <person name="Ban H."/>
            <person name="Sato S."/>
            <person name="Yoshikawa S."/>
            <person name="Yamada K."/>
            <person name="Nakamura Y."/>
            <person name="Ichinomiya M."/>
            <person name="Sato N."/>
            <person name="Blanc-Mathieu R."/>
            <person name="Endo H."/>
            <person name="Kuwata A."/>
            <person name="Ogata H."/>
        </authorList>
    </citation>
    <scope>NUCLEOTIDE SEQUENCE [LARGE SCALE GENOMIC DNA]</scope>
    <source>
        <strain evidence="2">NIES 3701</strain>
    </source>
</reference>
<proteinExistence type="predicted"/>
<evidence type="ECO:0000313" key="1">
    <source>
        <dbReference type="EMBL" id="GMI00596.1"/>
    </source>
</evidence>
<comment type="caution">
    <text evidence="1">The sequence shown here is derived from an EMBL/GenBank/DDBJ whole genome shotgun (WGS) entry which is preliminary data.</text>
</comment>
<dbReference type="EMBL" id="BRXY01000570">
    <property type="protein sequence ID" value="GMI00596.1"/>
    <property type="molecule type" value="Genomic_DNA"/>
</dbReference>